<dbReference type="SUPFAM" id="SSF49313">
    <property type="entry name" value="Cadherin-like"/>
    <property type="match status" value="14"/>
</dbReference>
<dbReference type="InterPro" id="IPR015919">
    <property type="entry name" value="Cadherin-like_sf"/>
</dbReference>
<dbReference type="PANTHER" id="PTHR24027:SF438">
    <property type="entry name" value="CADHERIN 23"/>
    <property type="match status" value="1"/>
</dbReference>
<feature type="domain" description="Cadherin" evidence="10">
    <location>
        <begin position="846"/>
        <end position="971"/>
    </location>
</feature>
<comment type="subcellular location">
    <subcellularLocation>
        <location evidence="1">Membrane</location>
    </subcellularLocation>
</comment>
<evidence type="ECO:0000256" key="2">
    <source>
        <dbReference type="ARBA" id="ARBA00022692"/>
    </source>
</evidence>
<dbReference type="GO" id="GO:0008013">
    <property type="term" value="F:beta-catenin binding"/>
    <property type="evidence" value="ECO:0007669"/>
    <property type="project" value="TreeGrafter"/>
</dbReference>
<dbReference type="Gene3D" id="2.60.40.60">
    <property type="entry name" value="Cadherins"/>
    <property type="match status" value="14"/>
</dbReference>
<keyword evidence="2 8" id="KW-0812">Transmembrane</keyword>
<dbReference type="EMBL" id="CAXITT010000074">
    <property type="protein sequence ID" value="CAL1530728.1"/>
    <property type="molecule type" value="Genomic_DNA"/>
</dbReference>
<evidence type="ECO:0000256" key="7">
    <source>
        <dbReference type="PROSITE-ProRule" id="PRU00043"/>
    </source>
</evidence>
<feature type="domain" description="Cadherin" evidence="10">
    <location>
        <begin position="148"/>
        <end position="278"/>
    </location>
</feature>
<accession>A0AAV2HBE0</accession>
<protein>
    <recommendedName>
        <fullName evidence="10">Cadherin domain-containing protein</fullName>
    </recommendedName>
</protein>
<dbReference type="PROSITE" id="PS00232">
    <property type="entry name" value="CADHERIN_1"/>
    <property type="match status" value="4"/>
</dbReference>
<dbReference type="Pfam" id="PF00028">
    <property type="entry name" value="Cadherin"/>
    <property type="match status" value="5"/>
</dbReference>
<dbReference type="GO" id="GO:0016477">
    <property type="term" value="P:cell migration"/>
    <property type="evidence" value="ECO:0007669"/>
    <property type="project" value="TreeGrafter"/>
</dbReference>
<keyword evidence="4 7" id="KW-0106">Calcium</keyword>
<dbReference type="PROSITE" id="PS50268">
    <property type="entry name" value="CADHERIN_2"/>
    <property type="match status" value="13"/>
</dbReference>
<dbReference type="InterPro" id="IPR020894">
    <property type="entry name" value="Cadherin_CS"/>
</dbReference>
<evidence type="ECO:0000313" key="11">
    <source>
        <dbReference type="EMBL" id="CAL1530728.1"/>
    </source>
</evidence>
<dbReference type="PANTHER" id="PTHR24027">
    <property type="entry name" value="CADHERIN-23"/>
    <property type="match status" value="1"/>
</dbReference>
<feature type="domain" description="Cadherin" evidence="10">
    <location>
        <begin position="47"/>
        <end position="144"/>
    </location>
</feature>
<feature type="domain" description="Cadherin" evidence="10">
    <location>
        <begin position="967"/>
        <end position="1070"/>
    </location>
</feature>
<feature type="domain" description="Cadherin" evidence="10">
    <location>
        <begin position="1427"/>
        <end position="1554"/>
    </location>
</feature>
<dbReference type="FunFam" id="2.60.40.60:FF:000020">
    <property type="entry name" value="Dachsous cadherin-related 1b"/>
    <property type="match status" value="1"/>
</dbReference>
<evidence type="ECO:0000256" key="3">
    <source>
        <dbReference type="ARBA" id="ARBA00022737"/>
    </source>
</evidence>
<dbReference type="SMART" id="SM00112">
    <property type="entry name" value="CA"/>
    <property type="match status" value="13"/>
</dbReference>
<evidence type="ECO:0000259" key="10">
    <source>
        <dbReference type="PROSITE" id="PS50268"/>
    </source>
</evidence>
<dbReference type="CDD" id="cd11304">
    <property type="entry name" value="Cadherin_repeat"/>
    <property type="match status" value="14"/>
</dbReference>
<feature type="signal peptide" evidence="9">
    <location>
        <begin position="1"/>
        <end position="26"/>
    </location>
</feature>
<dbReference type="Proteomes" id="UP001497497">
    <property type="component" value="Unassembled WGS sequence"/>
</dbReference>
<keyword evidence="5 8" id="KW-1133">Transmembrane helix</keyword>
<comment type="caution">
    <text evidence="11">The sequence shown here is derived from an EMBL/GenBank/DDBJ whole genome shotgun (WGS) entry which is preliminary data.</text>
</comment>
<name>A0AAV2HBE0_LYMST</name>
<evidence type="ECO:0000256" key="5">
    <source>
        <dbReference type="ARBA" id="ARBA00022989"/>
    </source>
</evidence>
<feature type="domain" description="Cadherin" evidence="10">
    <location>
        <begin position="1071"/>
        <end position="1192"/>
    </location>
</feature>
<evidence type="ECO:0000256" key="4">
    <source>
        <dbReference type="ARBA" id="ARBA00022837"/>
    </source>
</evidence>
<dbReference type="GO" id="GO:0016342">
    <property type="term" value="C:catenin complex"/>
    <property type="evidence" value="ECO:0007669"/>
    <property type="project" value="TreeGrafter"/>
</dbReference>
<keyword evidence="3" id="KW-0677">Repeat</keyword>
<feature type="chain" id="PRO_5043595423" description="Cadherin domain-containing protein" evidence="9">
    <location>
        <begin position="27"/>
        <end position="1821"/>
    </location>
</feature>
<evidence type="ECO:0000256" key="8">
    <source>
        <dbReference type="SAM" id="Phobius"/>
    </source>
</evidence>
<dbReference type="GO" id="GO:0045296">
    <property type="term" value="F:cadherin binding"/>
    <property type="evidence" value="ECO:0007669"/>
    <property type="project" value="TreeGrafter"/>
</dbReference>
<evidence type="ECO:0000256" key="1">
    <source>
        <dbReference type="ARBA" id="ARBA00004370"/>
    </source>
</evidence>
<reference evidence="11 12" key="1">
    <citation type="submission" date="2024-04" db="EMBL/GenBank/DDBJ databases">
        <authorList>
            <consortium name="Genoscope - CEA"/>
            <person name="William W."/>
        </authorList>
    </citation>
    <scope>NUCLEOTIDE SEQUENCE [LARGE SCALE GENOMIC DNA]</scope>
</reference>
<evidence type="ECO:0000313" key="12">
    <source>
        <dbReference type="Proteomes" id="UP001497497"/>
    </source>
</evidence>
<dbReference type="FunFam" id="2.60.40.60:FF:000279">
    <property type="entry name" value="Protocadherin-16, putative"/>
    <property type="match status" value="1"/>
</dbReference>
<sequence length="1821" mass="200230">MGGMDQHCFNICICFAVSAFVFLVSGQVQNQPPTWDPTSYNRFFQGFSENTLVDTKLADLKCNDPDPGDLITYSLKSGKAVRVSSNGSVYLAVKLDFEAKDTLGYDLTIACVDISSTTGLPLHPEVETRLQISVDDANDNPPTFEVNNLDGYSFSIREDAPVGTTLAPPITIRDLDRTANARLDKLYLICNSNNPTEISSLTESSNATCRHFRLDYIQLSEGVYQANLSSTALLDYEDRPVFSSKIIAVDGPGVTPQFTTTVNVQINLIDAQDTNPIFINPGASTTVSEGAVIGTTVLNFAVSARDGDVGDKRPVALTLIGDLRNAFNLTTSKPSTVDGVYESQLIVKNQLDREAIAGAYTIVVKATELDKVTNNLTTATATATYTVFVSDINDNPPRFNSSQYVINVTEVETASMNQTIQISGLHITCSDLDEPINAHYRVVVVNQTFPAYSISPNVEFTGNASMFLKVDNPIYLDYDVPAYRQQTVVLVATEVGTRELFSGSTTIILNLLDINDNAPNFDHPSYTYNISESVSFFRFPAITATDKDSGRNGQIKYRLEGDTDGKFTINSDTGVLTLNGTLDYEVTPEYVFLVYGTDQAELPRSSQVQVIVNIQNYNDKGPVFQLPLYQSSVNESSLVFLTPVVIKAIDDDDPYPSNVTYRIASGQSPNNAFVLDPYTGNLTLRQFLNYDDTPRDASGNRTGVFVLTVEASDNGRPPQINTVQVRITVIDENNHSPVLNPTLYTKTISEIAPAGTTIAQILGTDLDSGDFGKITYRVGAGQSDNFFVNPDTGLVTVNANSSFDFNVRSFYTLIIYATDGGAPQMTATGTVQVTITDDNNKNPVFRDPIYSREVDEKTAVGTPVITVTATDTDSTSSLSYSITTSSIIAYDRNGNRLTSTFPYDYQNAFGVRDQGVIYVKQTLNKNLAQEIRFTLVARDVNTRSGTGLGDTQIALSITGQADTGITFDPINQVFMNEDALVNNNPITVTARDPNNVAVRNYTKISGSNNFRVDPVLGRVILSIPIDYENDPEIDHLHRVVIKAASNDGLSTATGTCTISIVDVNDNQPMFQTTTYTATVSESALFPTEVISIYATDADSKSYGPLEFSISAGLGSDDFEIFTEVVPTGSITSRRGHILVAKNRTLDFNRRGVYELTLRVGDNQNLMYSTARLYNTARLSITVIDENNNSPTFFETTRTLYVPETAEIGSSIVTVNAIDADRGRNGDVVYNLEASDNTITAGLQLFSIIPYIGTINVASSLIGLGGRKYSLLVRARDQGDIPNSGTMVVDIYVLSTENDDGNPKWISPSAGFTFTAPEETPNYPLKIGNNTRFFEVTPRRGMNITYELSPYGPYAKSFTINRLTGEITVVDSLDREVQETYNLLVYAIDTFNGTRYQTGRQFDVKLTDIDDNEVSFYNPKGYAACQKIDRPLVVYVQENIGANQTVFTLRACDPDGPGNNGIQYSLYNNNAYCAMQNNMSGLTVDVNGHLITKRIIDYEQDKEFKMCVVASTVSSVQIVGRRKRSFDTSQVNQTLTDVAYIDVIIVDQDDNGPKFPKTTNAGVVPTEPGTGPVLELDAVDPDGNGFNDIIYRIESSSFYPQDGSPPVPLIGAFTFRGEKRALYPALPSYVDYAGGHFVLTVTAIDKSNTSLSDSQTVKIYVYKKGQALKVILDLPPSQGFNVAGDLVSQLDKVSSDYFFTYLEASEHRNQDGEATQQTDVCFLAVNSKSENILNIRDIASLLDEVRYKDVWSKTQFKAVDRGQCYPSQSSEKNIKWRDLWWVLVALAIFLFVCCLILIVLTCILYDRYKRYETTQKSYMVPQ</sequence>
<gene>
    <name evidence="11" type="ORF">GSLYS_00004853001</name>
</gene>
<proteinExistence type="predicted"/>
<evidence type="ECO:0000256" key="6">
    <source>
        <dbReference type="ARBA" id="ARBA00023136"/>
    </source>
</evidence>
<dbReference type="InterPro" id="IPR039808">
    <property type="entry name" value="Cadherin"/>
</dbReference>
<feature type="domain" description="Cadherin" evidence="10">
    <location>
        <begin position="402"/>
        <end position="521"/>
    </location>
</feature>
<feature type="domain" description="Cadherin" evidence="10">
    <location>
        <begin position="522"/>
        <end position="624"/>
    </location>
</feature>
<keyword evidence="6 8" id="KW-0472">Membrane</keyword>
<feature type="domain" description="Cadherin" evidence="10">
    <location>
        <begin position="279"/>
        <end position="399"/>
    </location>
</feature>
<dbReference type="GO" id="GO:0007156">
    <property type="term" value="P:homophilic cell adhesion via plasma membrane adhesion molecules"/>
    <property type="evidence" value="ECO:0007669"/>
    <property type="project" value="InterPro"/>
</dbReference>
<feature type="transmembrane region" description="Helical" evidence="8">
    <location>
        <begin position="1778"/>
        <end position="1804"/>
    </location>
</feature>
<feature type="domain" description="Cadherin" evidence="10">
    <location>
        <begin position="625"/>
        <end position="739"/>
    </location>
</feature>
<feature type="domain" description="Cadherin" evidence="10">
    <location>
        <begin position="1343"/>
        <end position="1420"/>
    </location>
</feature>
<keyword evidence="12" id="KW-1185">Reference proteome</keyword>
<dbReference type="GO" id="GO:0005509">
    <property type="term" value="F:calcium ion binding"/>
    <property type="evidence" value="ECO:0007669"/>
    <property type="project" value="UniProtKB-UniRule"/>
</dbReference>
<organism evidence="11 12">
    <name type="scientific">Lymnaea stagnalis</name>
    <name type="common">Great pond snail</name>
    <name type="synonym">Helix stagnalis</name>
    <dbReference type="NCBI Taxonomy" id="6523"/>
    <lineage>
        <taxon>Eukaryota</taxon>
        <taxon>Metazoa</taxon>
        <taxon>Spiralia</taxon>
        <taxon>Lophotrochozoa</taxon>
        <taxon>Mollusca</taxon>
        <taxon>Gastropoda</taxon>
        <taxon>Heterobranchia</taxon>
        <taxon>Euthyneura</taxon>
        <taxon>Panpulmonata</taxon>
        <taxon>Hygrophila</taxon>
        <taxon>Lymnaeoidea</taxon>
        <taxon>Lymnaeidae</taxon>
        <taxon>Lymnaea</taxon>
    </lineage>
</organism>
<evidence type="ECO:0000256" key="9">
    <source>
        <dbReference type="SAM" id="SignalP"/>
    </source>
</evidence>
<keyword evidence="9" id="KW-0732">Signal</keyword>
<feature type="domain" description="Cadherin" evidence="10">
    <location>
        <begin position="740"/>
        <end position="845"/>
    </location>
</feature>
<dbReference type="PRINTS" id="PR00205">
    <property type="entry name" value="CADHERIN"/>
</dbReference>
<dbReference type="InterPro" id="IPR002126">
    <property type="entry name" value="Cadherin-like_dom"/>
</dbReference>
<feature type="domain" description="Cadherin" evidence="10">
    <location>
        <begin position="1193"/>
        <end position="1304"/>
    </location>
</feature>